<feature type="compositionally biased region" description="Low complexity" evidence="1">
    <location>
        <begin position="8"/>
        <end position="23"/>
    </location>
</feature>
<feature type="region of interest" description="Disordered" evidence="1">
    <location>
        <begin position="1"/>
        <end position="55"/>
    </location>
</feature>
<dbReference type="PANTHER" id="PTHR34144:SF8">
    <property type="entry name" value="GLYCOSYLTRANSFERASE FAMILY 69 PROTEIN"/>
    <property type="match status" value="1"/>
</dbReference>
<dbReference type="InterPro" id="IPR021047">
    <property type="entry name" value="Mannosyltransferase_CMT1"/>
</dbReference>
<keyword evidence="2" id="KW-0812">Transmembrane</keyword>
<sequence length="566" mass="62797">MPVRRASRPASPILRSSSSPLESESYELSKRTPAPPEEFALDDEEDDDIEASSPSRGLLDYTTVVSSRRPSRRRKWSAYLSSLRLCCRRSGGLRRRCCQLITVLLSAVGLLLVFTFIFNPSYTKGQYPENYAIVSNAVRNGGGVNPQGFWRGKAGKKATKSGRGNPAGEKVFIAANIIDADLISGAWGNAVMELMDLIGGDNVFLSPYLLAFLSPGSLGIFENDSGPQTKAALEDLDKLIAENIPKANRSIVSTTLPLAAIPRVKLPNDKTYIKRITYLAEVRNRALLPLVGYIPSLGRWGITGPPKIPKTHKPVPGENESTEWEQMPEKIDPKDAPALPGQWVEDPEKFSKVLFLNDVVFDPVQALHLLFSTNQGKYETACGMDFINPFKYYDTFATRDIDGYNLGVPFYPYFAPGMSRKAMQAVTDAVPVLSCWGGIVAFQAKAFTKKDPVLFRSSKEPYWDASECCLIHADIHAPNATYMNPYIRVTYDPGTFGWLPMVKRIEKLFAGPHWLIGKLIGMPWSGERRKDVEDGGYCGSWKLLVMKEGEEGRGWKNLPIPENKGN</sequence>
<proteinExistence type="predicted"/>
<evidence type="ECO:0000313" key="4">
    <source>
        <dbReference type="EMBL" id="RPA96228.1"/>
    </source>
</evidence>
<evidence type="ECO:0000313" key="3">
    <source>
        <dbReference type="EMBL" id="RPA89101.1"/>
    </source>
</evidence>
<dbReference type="EMBL" id="ML120614">
    <property type="protein sequence ID" value="RPA89101.1"/>
    <property type="molecule type" value="Genomic_DNA"/>
</dbReference>
<keyword evidence="2" id="KW-1133">Transmembrane helix</keyword>
<dbReference type="STRING" id="1336337.A0A3N4JGW8"/>
<protein>
    <recommendedName>
        <fullName evidence="6">Glycosyltransferase family 69 protein</fullName>
    </recommendedName>
</protein>
<dbReference type="OrthoDB" id="262547at2759"/>
<evidence type="ECO:0000256" key="2">
    <source>
        <dbReference type="SAM" id="Phobius"/>
    </source>
</evidence>
<name>A0A3N4JGW8_9PEZI</name>
<dbReference type="Pfam" id="PF11735">
    <property type="entry name" value="CAP59_mtransfer"/>
    <property type="match status" value="2"/>
</dbReference>
<dbReference type="AlphaFoldDB" id="A0A3N4JGW8"/>
<keyword evidence="5" id="KW-1185">Reference proteome</keyword>
<accession>A0A3N4JGW8</accession>
<evidence type="ECO:0000256" key="1">
    <source>
        <dbReference type="SAM" id="MobiDB-lite"/>
    </source>
</evidence>
<organism evidence="4 5">
    <name type="scientific">Choiromyces venosus 120613-1</name>
    <dbReference type="NCBI Taxonomy" id="1336337"/>
    <lineage>
        <taxon>Eukaryota</taxon>
        <taxon>Fungi</taxon>
        <taxon>Dikarya</taxon>
        <taxon>Ascomycota</taxon>
        <taxon>Pezizomycotina</taxon>
        <taxon>Pezizomycetes</taxon>
        <taxon>Pezizales</taxon>
        <taxon>Tuberaceae</taxon>
        <taxon>Choiromyces</taxon>
    </lineage>
</organism>
<evidence type="ECO:0000313" key="5">
    <source>
        <dbReference type="Proteomes" id="UP000276215"/>
    </source>
</evidence>
<dbReference type="PANTHER" id="PTHR34144">
    <property type="entry name" value="CHROMOSOME 8, WHOLE GENOME SHOTGUN SEQUENCE"/>
    <property type="match status" value="1"/>
</dbReference>
<evidence type="ECO:0008006" key="6">
    <source>
        <dbReference type="Google" id="ProtNLM"/>
    </source>
</evidence>
<dbReference type="EMBL" id="ML120416">
    <property type="protein sequence ID" value="RPA96228.1"/>
    <property type="molecule type" value="Genomic_DNA"/>
</dbReference>
<dbReference type="Proteomes" id="UP000276215">
    <property type="component" value="Unassembled WGS sequence"/>
</dbReference>
<keyword evidence="2" id="KW-0472">Membrane</keyword>
<feature type="transmembrane region" description="Helical" evidence="2">
    <location>
        <begin position="98"/>
        <end position="118"/>
    </location>
</feature>
<feature type="compositionally biased region" description="Acidic residues" evidence="1">
    <location>
        <begin position="39"/>
        <end position="50"/>
    </location>
</feature>
<gene>
    <name evidence="4" type="ORF">L873DRAFT_1791718</name>
    <name evidence="3" type="ORF">L873DRAFT_1796316</name>
</gene>
<reference evidence="4 5" key="1">
    <citation type="journal article" date="2018" name="Nat. Ecol. Evol.">
        <title>Pezizomycetes genomes reveal the molecular basis of ectomycorrhizal truffle lifestyle.</title>
        <authorList>
            <person name="Murat C."/>
            <person name="Payen T."/>
            <person name="Noel B."/>
            <person name="Kuo A."/>
            <person name="Morin E."/>
            <person name="Chen J."/>
            <person name="Kohler A."/>
            <person name="Krizsan K."/>
            <person name="Balestrini R."/>
            <person name="Da Silva C."/>
            <person name="Montanini B."/>
            <person name="Hainaut M."/>
            <person name="Levati E."/>
            <person name="Barry K.W."/>
            <person name="Belfiori B."/>
            <person name="Cichocki N."/>
            <person name="Clum A."/>
            <person name="Dockter R.B."/>
            <person name="Fauchery L."/>
            <person name="Guy J."/>
            <person name="Iotti M."/>
            <person name="Le Tacon F."/>
            <person name="Lindquist E.A."/>
            <person name="Lipzen A."/>
            <person name="Malagnac F."/>
            <person name="Mello A."/>
            <person name="Molinier V."/>
            <person name="Miyauchi S."/>
            <person name="Poulain J."/>
            <person name="Riccioni C."/>
            <person name="Rubini A."/>
            <person name="Sitrit Y."/>
            <person name="Splivallo R."/>
            <person name="Traeger S."/>
            <person name="Wang M."/>
            <person name="Zifcakova L."/>
            <person name="Wipf D."/>
            <person name="Zambonelli A."/>
            <person name="Paolocci F."/>
            <person name="Nowrousian M."/>
            <person name="Ottonello S."/>
            <person name="Baldrian P."/>
            <person name="Spatafora J.W."/>
            <person name="Henrissat B."/>
            <person name="Nagy L.G."/>
            <person name="Aury J.M."/>
            <person name="Wincker P."/>
            <person name="Grigoriev I.V."/>
            <person name="Bonfante P."/>
            <person name="Martin F.M."/>
        </authorList>
    </citation>
    <scope>NUCLEOTIDE SEQUENCE [LARGE SCALE GENOMIC DNA]</scope>
    <source>
        <strain evidence="4 5">120613-1</strain>
    </source>
</reference>